<dbReference type="PRINTS" id="PR00035">
    <property type="entry name" value="HTHGNTR"/>
</dbReference>
<comment type="caution">
    <text evidence="5">The sequence shown here is derived from an EMBL/GenBank/DDBJ whole genome shotgun (WGS) entry which is preliminary data.</text>
</comment>
<protein>
    <submittedName>
        <fullName evidence="5">GntR family transcriptional regulator</fullName>
    </submittedName>
</protein>
<proteinExistence type="predicted"/>
<organism evidence="5 6">
    <name type="scientific">Paracoccus broussonetiae</name>
    <dbReference type="NCBI Taxonomy" id="3075834"/>
    <lineage>
        <taxon>Bacteria</taxon>
        <taxon>Pseudomonadati</taxon>
        <taxon>Pseudomonadota</taxon>
        <taxon>Alphaproteobacteria</taxon>
        <taxon>Rhodobacterales</taxon>
        <taxon>Paracoccaceae</taxon>
        <taxon>Paracoccus</taxon>
    </lineage>
</organism>
<sequence length="256" mass="28402">MTDARILQEIKETIDPQSGVPLHVQVRRLIRQKALDGVLVDDQGRLRTESELGEIFGVSRITVRNALRALVDEGLFSRTRGRGTFLRSPGVENWGGTLTGFVEAGREAGFDPGGEILAQGMTKDFPASVGAALHERALFELRRVRLANGLPVAVEHAFYPPDIGVDLAGRDLRMAAVYRIFEDDLGFVVKEAKQSLSATLADAEHSRHLHVPPGSPLISVERLTTDMEERPLELLRAVYVPDRYRFSITLARRRAE</sequence>
<dbReference type="InterPro" id="IPR028978">
    <property type="entry name" value="Chorismate_lyase_/UTRA_dom_sf"/>
</dbReference>
<dbReference type="SUPFAM" id="SSF64288">
    <property type="entry name" value="Chorismate lyase-like"/>
    <property type="match status" value="1"/>
</dbReference>
<dbReference type="Pfam" id="PF07702">
    <property type="entry name" value="UTRA"/>
    <property type="match status" value="1"/>
</dbReference>
<dbReference type="InterPro" id="IPR036390">
    <property type="entry name" value="WH_DNA-bd_sf"/>
</dbReference>
<evidence type="ECO:0000256" key="3">
    <source>
        <dbReference type="ARBA" id="ARBA00023163"/>
    </source>
</evidence>
<dbReference type="Proteomes" id="UP001251085">
    <property type="component" value="Unassembled WGS sequence"/>
</dbReference>
<feature type="domain" description="HTH gntR-type" evidence="4">
    <location>
        <begin position="20"/>
        <end position="89"/>
    </location>
</feature>
<dbReference type="InterPro" id="IPR011663">
    <property type="entry name" value="UTRA"/>
</dbReference>
<dbReference type="SUPFAM" id="SSF46785">
    <property type="entry name" value="Winged helix' DNA-binding domain"/>
    <property type="match status" value="1"/>
</dbReference>
<keyword evidence="3" id="KW-0804">Transcription</keyword>
<dbReference type="InterPro" id="IPR050679">
    <property type="entry name" value="Bact_HTH_transcr_reg"/>
</dbReference>
<dbReference type="Pfam" id="PF00392">
    <property type="entry name" value="GntR"/>
    <property type="match status" value="1"/>
</dbReference>
<evidence type="ECO:0000256" key="1">
    <source>
        <dbReference type="ARBA" id="ARBA00023015"/>
    </source>
</evidence>
<gene>
    <name evidence="5" type="ORF">RM190_09315</name>
</gene>
<dbReference type="PANTHER" id="PTHR44846">
    <property type="entry name" value="MANNOSYL-D-GLYCERATE TRANSPORT/METABOLISM SYSTEM REPRESSOR MNGR-RELATED"/>
    <property type="match status" value="1"/>
</dbReference>
<dbReference type="InterPro" id="IPR000524">
    <property type="entry name" value="Tscrpt_reg_HTH_GntR"/>
</dbReference>
<keyword evidence="6" id="KW-1185">Reference proteome</keyword>
<dbReference type="InterPro" id="IPR036388">
    <property type="entry name" value="WH-like_DNA-bd_sf"/>
</dbReference>
<dbReference type="SMART" id="SM00866">
    <property type="entry name" value="UTRA"/>
    <property type="match status" value="1"/>
</dbReference>
<accession>A0ABU3ECX6</accession>
<keyword evidence="2" id="KW-0238">DNA-binding</keyword>
<dbReference type="RefSeq" id="WP_311759152.1">
    <property type="nucleotide sequence ID" value="NZ_JAVRQI010000006.1"/>
</dbReference>
<evidence type="ECO:0000259" key="4">
    <source>
        <dbReference type="PROSITE" id="PS50949"/>
    </source>
</evidence>
<evidence type="ECO:0000313" key="5">
    <source>
        <dbReference type="EMBL" id="MDT1062054.1"/>
    </source>
</evidence>
<dbReference type="SMART" id="SM00345">
    <property type="entry name" value="HTH_GNTR"/>
    <property type="match status" value="1"/>
</dbReference>
<dbReference type="PANTHER" id="PTHR44846:SF1">
    <property type="entry name" value="MANNOSYL-D-GLYCERATE TRANSPORT_METABOLISM SYSTEM REPRESSOR MNGR-RELATED"/>
    <property type="match status" value="1"/>
</dbReference>
<dbReference type="CDD" id="cd07377">
    <property type="entry name" value="WHTH_GntR"/>
    <property type="match status" value="1"/>
</dbReference>
<dbReference type="EMBL" id="JAVRQI010000006">
    <property type="protein sequence ID" value="MDT1062054.1"/>
    <property type="molecule type" value="Genomic_DNA"/>
</dbReference>
<dbReference type="PROSITE" id="PS50949">
    <property type="entry name" value="HTH_GNTR"/>
    <property type="match status" value="1"/>
</dbReference>
<name>A0ABU3ECX6_9RHOB</name>
<reference evidence="6" key="1">
    <citation type="submission" date="2023-07" db="EMBL/GenBank/DDBJ databases">
        <title>Characterization of two Paracoccaceae strains isolated from Phycosphere and proposal of Xinfangfangia lacusdiani sp. nov.</title>
        <authorList>
            <person name="Deng Y."/>
            <person name="Zhang Y.Q."/>
        </authorList>
    </citation>
    <scope>NUCLEOTIDE SEQUENCE [LARGE SCALE GENOMIC DNA]</scope>
    <source>
        <strain evidence="6">CPCC 101403</strain>
    </source>
</reference>
<evidence type="ECO:0000313" key="6">
    <source>
        <dbReference type="Proteomes" id="UP001251085"/>
    </source>
</evidence>
<dbReference type="Gene3D" id="3.40.1410.10">
    <property type="entry name" value="Chorismate lyase-like"/>
    <property type="match status" value="1"/>
</dbReference>
<dbReference type="Gene3D" id="1.10.10.10">
    <property type="entry name" value="Winged helix-like DNA-binding domain superfamily/Winged helix DNA-binding domain"/>
    <property type="match status" value="1"/>
</dbReference>
<evidence type="ECO:0000256" key="2">
    <source>
        <dbReference type="ARBA" id="ARBA00023125"/>
    </source>
</evidence>
<keyword evidence="1" id="KW-0805">Transcription regulation</keyword>